<feature type="transmembrane region" description="Helical" evidence="1">
    <location>
        <begin position="29"/>
        <end position="49"/>
    </location>
</feature>
<keyword evidence="1" id="KW-0472">Membrane</keyword>
<name>A0A644ZZC1_9ZZZZ</name>
<proteinExistence type="predicted"/>
<evidence type="ECO:0000313" key="2">
    <source>
        <dbReference type="EMBL" id="MPM46315.1"/>
    </source>
</evidence>
<comment type="caution">
    <text evidence="2">The sequence shown here is derived from an EMBL/GenBank/DDBJ whole genome shotgun (WGS) entry which is preliminary data.</text>
</comment>
<accession>A0A644ZZC1</accession>
<sequence length="54" mass="6020">MELFDFNIIAVSVAMLLLVGGYAWREYKVAIGCMLMGVIGLLLLILYNIRVSVN</sequence>
<reference evidence="2" key="1">
    <citation type="submission" date="2019-08" db="EMBL/GenBank/DDBJ databases">
        <authorList>
            <person name="Kucharzyk K."/>
            <person name="Murdoch R.W."/>
            <person name="Higgins S."/>
            <person name="Loffler F."/>
        </authorList>
    </citation>
    <scope>NUCLEOTIDE SEQUENCE</scope>
</reference>
<feature type="transmembrane region" description="Helical" evidence="1">
    <location>
        <begin position="6"/>
        <end position="24"/>
    </location>
</feature>
<protein>
    <submittedName>
        <fullName evidence="2">Uncharacterized protein</fullName>
    </submittedName>
</protein>
<evidence type="ECO:0000256" key="1">
    <source>
        <dbReference type="SAM" id="Phobius"/>
    </source>
</evidence>
<organism evidence="2">
    <name type="scientific">bioreactor metagenome</name>
    <dbReference type="NCBI Taxonomy" id="1076179"/>
    <lineage>
        <taxon>unclassified sequences</taxon>
        <taxon>metagenomes</taxon>
        <taxon>ecological metagenomes</taxon>
    </lineage>
</organism>
<gene>
    <name evidence="2" type="ORF">SDC9_93013</name>
</gene>
<dbReference type="EMBL" id="VSSQ01011228">
    <property type="protein sequence ID" value="MPM46315.1"/>
    <property type="molecule type" value="Genomic_DNA"/>
</dbReference>
<keyword evidence="1" id="KW-1133">Transmembrane helix</keyword>
<dbReference type="AlphaFoldDB" id="A0A644ZZC1"/>
<keyword evidence="1" id="KW-0812">Transmembrane</keyword>